<dbReference type="Proteomes" id="UP000483820">
    <property type="component" value="Chromosome X"/>
</dbReference>
<sequence>MLSFRQLHDRENAFRDIYATRCNKAVFAFKYAVEELKHYKLHYSQKWFSLPLKCAESLHELCLEIQEGLAEVQPDFHHLMELGSELLNIQRNQFIVMGRVAYDNTKHDGFCVSALVSIYEIWDKILKGTYEPRGRERFQFRFDPDEDHKFWKVFTIKNACIFDNNTTQVGELVEIEPEDRVEVRGLHHYFGEMKLNARVHMPGSCSITPVSSYESLHNSDDDTYLTFNRGEFREFEREWERIEESRQDNANPE</sequence>
<dbReference type="RefSeq" id="XP_003101112.2">
    <property type="nucleotide sequence ID" value="XM_003101064.2"/>
</dbReference>
<proteinExistence type="predicted"/>
<dbReference type="AlphaFoldDB" id="A0A6A5G0T4"/>
<reference evidence="1 2" key="1">
    <citation type="submission" date="2019-12" db="EMBL/GenBank/DDBJ databases">
        <title>Chromosome-level assembly of the Caenorhabditis remanei genome.</title>
        <authorList>
            <person name="Teterina A.A."/>
            <person name="Willis J.H."/>
            <person name="Phillips P.C."/>
        </authorList>
    </citation>
    <scope>NUCLEOTIDE SEQUENCE [LARGE SCALE GENOMIC DNA]</scope>
    <source>
        <strain evidence="1 2">PX506</strain>
        <tissue evidence="1">Whole organism</tissue>
    </source>
</reference>
<accession>A0A6A5G0T4</accession>
<organism evidence="1 2">
    <name type="scientific">Caenorhabditis remanei</name>
    <name type="common">Caenorhabditis vulgaris</name>
    <dbReference type="NCBI Taxonomy" id="31234"/>
    <lineage>
        <taxon>Eukaryota</taxon>
        <taxon>Metazoa</taxon>
        <taxon>Ecdysozoa</taxon>
        <taxon>Nematoda</taxon>
        <taxon>Chromadorea</taxon>
        <taxon>Rhabditida</taxon>
        <taxon>Rhabditina</taxon>
        <taxon>Rhabditomorpha</taxon>
        <taxon>Rhabditoidea</taxon>
        <taxon>Rhabditidae</taxon>
        <taxon>Peloderinae</taxon>
        <taxon>Caenorhabditis</taxon>
    </lineage>
</organism>
<evidence type="ECO:0000313" key="1">
    <source>
        <dbReference type="EMBL" id="KAF1748548.1"/>
    </source>
</evidence>
<name>A0A6A5G0T4_CAERE</name>
<gene>
    <name evidence="1" type="ORF">GCK72_025015</name>
</gene>
<dbReference type="EMBL" id="WUAV01000006">
    <property type="protein sequence ID" value="KAF1748548.1"/>
    <property type="molecule type" value="Genomic_DNA"/>
</dbReference>
<dbReference type="GeneID" id="9799114"/>
<dbReference type="KEGG" id="crq:GCK72_025015"/>
<evidence type="ECO:0000313" key="2">
    <source>
        <dbReference type="Proteomes" id="UP000483820"/>
    </source>
</evidence>
<comment type="caution">
    <text evidence="1">The sequence shown here is derived from an EMBL/GenBank/DDBJ whole genome shotgun (WGS) entry which is preliminary data.</text>
</comment>
<protein>
    <submittedName>
        <fullName evidence="1">Uncharacterized protein</fullName>
    </submittedName>
</protein>
<dbReference type="CTD" id="9799114"/>